<organism evidence="2 3">
    <name type="scientific">Candidatus Blautia stercorigallinarum</name>
    <dbReference type="NCBI Taxonomy" id="2838501"/>
    <lineage>
        <taxon>Bacteria</taxon>
        <taxon>Bacillati</taxon>
        <taxon>Bacillota</taxon>
        <taxon>Clostridia</taxon>
        <taxon>Lachnospirales</taxon>
        <taxon>Lachnospiraceae</taxon>
        <taxon>Blautia</taxon>
    </lineage>
</organism>
<dbReference type="EMBL" id="DXIQ01000071">
    <property type="protein sequence ID" value="HIV39545.1"/>
    <property type="molecule type" value="Genomic_DNA"/>
</dbReference>
<evidence type="ECO:0000313" key="2">
    <source>
        <dbReference type="EMBL" id="HIV39545.1"/>
    </source>
</evidence>
<reference evidence="2" key="1">
    <citation type="journal article" date="2021" name="PeerJ">
        <title>Extensive microbial diversity within the chicken gut microbiome revealed by metagenomics and culture.</title>
        <authorList>
            <person name="Gilroy R."/>
            <person name="Ravi A."/>
            <person name="Getino M."/>
            <person name="Pursley I."/>
            <person name="Horton D.L."/>
            <person name="Alikhan N.F."/>
            <person name="Baker D."/>
            <person name="Gharbi K."/>
            <person name="Hall N."/>
            <person name="Watson M."/>
            <person name="Adriaenssens E.M."/>
            <person name="Foster-Nyarko E."/>
            <person name="Jarju S."/>
            <person name="Secka A."/>
            <person name="Antonio M."/>
            <person name="Oren A."/>
            <person name="Chaudhuri R.R."/>
            <person name="La Ragione R."/>
            <person name="Hildebrand F."/>
            <person name="Pallen M.J."/>
        </authorList>
    </citation>
    <scope>NUCLEOTIDE SEQUENCE</scope>
    <source>
        <strain evidence="2">CHK195-9823</strain>
    </source>
</reference>
<dbReference type="Proteomes" id="UP000886814">
    <property type="component" value="Unassembled WGS sequence"/>
</dbReference>
<gene>
    <name evidence="2" type="ORF">H9747_11230</name>
</gene>
<keyword evidence="1" id="KW-1133">Transmembrane helix</keyword>
<keyword evidence="1" id="KW-0812">Transmembrane</keyword>
<keyword evidence="1" id="KW-0472">Membrane</keyword>
<feature type="transmembrane region" description="Helical" evidence="1">
    <location>
        <begin position="97"/>
        <end position="120"/>
    </location>
</feature>
<feature type="transmembrane region" description="Helical" evidence="1">
    <location>
        <begin position="44"/>
        <end position="62"/>
    </location>
</feature>
<protein>
    <submittedName>
        <fullName evidence="2">Uncharacterized protein</fullName>
    </submittedName>
</protein>
<feature type="transmembrane region" description="Helical" evidence="1">
    <location>
        <begin position="69"/>
        <end position="85"/>
    </location>
</feature>
<sequence length="363" mass="41742">MKRNTLCRRDYVLETVFWGIIAFIWYQNLFFINIPGKTVPESNLILIAMVGVSVTVNLVFTIRWSRNTVSAITATLLPYGAYAYITYAKYMAKTYRITYRIVLWAAIGICVLTALYIAVVKMNARSKRRLVFRKVRMTYSAVRFVGAAASVTLIICLFCRSYIGGALITPGEKAASSYGEQYTIAANIDTVLLLQEEEWEKLNLDERMDVLQCICNIEGNYLGLDRGVHIYASKLDDNLLGYYNDSASSIQISIDLVESGDPYETLDCVCHEMFHAGQARYVEIYEGLDDEAKRSYFLYNASVYAEEFHDYKNARMSDDVSDYLEYYGQWCEQDAREYAYKAVLDYYERIDEYLEQHGNSLDE</sequence>
<evidence type="ECO:0000313" key="3">
    <source>
        <dbReference type="Proteomes" id="UP000886814"/>
    </source>
</evidence>
<comment type="caution">
    <text evidence="2">The sequence shown here is derived from an EMBL/GenBank/DDBJ whole genome shotgun (WGS) entry which is preliminary data.</text>
</comment>
<proteinExistence type="predicted"/>
<feature type="transmembrane region" description="Helical" evidence="1">
    <location>
        <begin position="141"/>
        <end position="163"/>
    </location>
</feature>
<dbReference type="AlphaFoldDB" id="A0A9D1PE43"/>
<accession>A0A9D1PE43</accession>
<name>A0A9D1PE43_9FIRM</name>
<reference evidence="2" key="2">
    <citation type="submission" date="2021-04" db="EMBL/GenBank/DDBJ databases">
        <authorList>
            <person name="Gilroy R."/>
        </authorList>
    </citation>
    <scope>NUCLEOTIDE SEQUENCE</scope>
    <source>
        <strain evidence="2">CHK195-9823</strain>
    </source>
</reference>
<evidence type="ECO:0000256" key="1">
    <source>
        <dbReference type="SAM" id="Phobius"/>
    </source>
</evidence>
<feature type="transmembrane region" description="Helical" evidence="1">
    <location>
        <begin position="12"/>
        <end position="32"/>
    </location>
</feature>